<dbReference type="EC" id="3.4.21.89" evidence="6"/>
<dbReference type="NCBIfam" id="TIGR02228">
    <property type="entry name" value="sigpep_I_arch"/>
    <property type="match status" value="1"/>
</dbReference>
<evidence type="ECO:0000256" key="6">
    <source>
        <dbReference type="NCBIfam" id="TIGR02228"/>
    </source>
</evidence>
<dbReference type="RefSeq" id="WP_008717153.1">
    <property type="nucleotide sequence ID" value="NZ_JBBMFM010000173.1"/>
</dbReference>
<keyword evidence="4 7" id="KW-1133">Transmembrane helix</keyword>
<comment type="caution">
    <text evidence="9">The sequence shown here is derived from an EMBL/GenBank/DDBJ whole genome shotgun (WGS) entry which is preliminary data.</text>
</comment>
<evidence type="ECO:0000256" key="5">
    <source>
        <dbReference type="ARBA" id="ARBA00023136"/>
    </source>
</evidence>
<dbReference type="PRINTS" id="PR00728">
    <property type="entry name" value="SIGNALPTASE"/>
</dbReference>
<feature type="domain" description="Peptidase S24/S26A/S26B/S26C" evidence="8">
    <location>
        <begin position="40"/>
        <end position="93"/>
    </location>
</feature>
<keyword evidence="2" id="KW-0645">Protease</keyword>
<dbReference type="Proteomes" id="UP001454086">
    <property type="component" value="Unassembled WGS sequence"/>
</dbReference>
<dbReference type="InterPro" id="IPR036286">
    <property type="entry name" value="LexA/Signal_pep-like_sf"/>
</dbReference>
<keyword evidence="3 7" id="KW-0812">Transmembrane</keyword>
<evidence type="ECO:0000259" key="8">
    <source>
        <dbReference type="Pfam" id="PF00717"/>
    </source>
</evidence>
<dbReference type="InterPro" id="IPR001733">
    <property type="entry name" value="Peptidase_S26B"/>
</dbReference>
<proteinExistence type="predicted"/>
<dbReference type="PANTHER" id="PTHR10806">
    <property type="entry name" value="SIGNAL PEPTIDASE COMPLEX CATALYTIC SUBUNIT SEC11"/>
    <property type="match status" value="1"/>
</dbReference>
<evidence type="ECO:0000256" key="2">
    <source>
        <dbReference type="ARBA" id="ARBA00022670"/>
    </source>
</evidence>
<name>A0ABV1DDB4_9FIRM</name>
<gene>
    <name evidence="9" type="ORF">WMQ36_25740</name>
</gene>
<sequence>MKIIGRCFYLMAAAVLSLIVILNFWQIGAKVLFRKAYPSSSCWYPAVVMSGSMEPVVSAGDIIIVHKEDAYRPGDIVTFSENGNLITHRIVEETPEGFVTKGDSNNAPDGGIVAGDSIHGRMAAVIPGAGYAVLFFRKPVGKLAIVLLSILLFWGSDRAGLLQETGRKTSE</sequence>
<dbReference type="EMBL" id="JBBMFM010000173">
    <property type="protein sequence ID" value="MEQ2428365.1"/>
    <property type="molecule type" value="Genomic_DNA"/>
</dbReference>
<comment type="subcellular location">
    <subcellularLocation>
        <location evidence="1">Endomembrane system</location>
    </subcellularLocation>
</comment>
<evidence type="ECO:0000256" key="3">
    <source>
        <dbReference type="ARBA" id="ARBA00022692"/>
    </source>
</evidence>
<dbReference type="SUPFAM" id="SSF51306">
    <property type="entry name" value="LexA/Signal peptidase"/>
    <property type="match status" value="1"/>
</dbReference>
<dbReference type="PANTHER" id="PTHR10806:SF6">
    <property type="entry name" value="SIGNAL PEPTIDASE COMPLEX CATALYTIC SUBUNIT SEC11"/>
    <property type="match status" value="1"/>
</dbReference>
<organism evidence="9 10">
    <name type="scientific">Enterocloster hominis</name>
    <name type="common">ex Hitch et al. 2024</name>
    <dbReference type="NCBI Taxonomy" id="1917870"/>
    <lineage>
        <taxon>Bacteria</taxon>
        <taxon>Bacillati</taxon>
        <taxon>Bacillota</taxon>
        <taxon>Clostridia</taxon>
        <taxon>Lachnospirales</taxon>
        <taxon>Lachnospiraceae</taxon>
        <taxon>Enterocloster</taxon>
    </lineage>
</organism>
<evidence type="ECO:0000313" key="10">
    <source>
        <dbReference type="Proteomes" id="UP001454086"/>
    </source>
</evidence>
<keyword evidence="5 7" id="KW-0472">Membrane</keyword>
<dbReference type="Gene3D" id="2.10.109.10">
    <property type="entry name" value="Umud Fragment, subunit A"/>
    <property type="match status" value="1"/>
</dbReference>
<dbReference type="Pfam" id="PF00717">
    <property type="entry name" value="Peptidase_S24"/>
    <property type="match status" value="1"/>
</dbReference>
<evidence type="ECO:0000256" key="1">
    <source>
        <dbReference type="ARBA" id="ARBA00004308"/>
    </source>
</evidence>
<feature type="transmembrane region" description="Helical" evidence="7">
    <location>
        <begin position="7"/>
        <end position="25"/>
    </location>
</feature>
<dbReference type="InterPro" id="IPR019533">
    <property type="entry name" value="Peptidase_S26"/>
</dbReference>
<evidence type="ECO:0000313" key="9">
    <source>
        <dbReference type="EMBL" id="MEQ2428365.1"/>
    </source>
</evidence>
<evidence type="ECO:0000256" key="7">
    <source>
        <dbReference type="SAM" id="Phobius"/>
    </source>
</evidence>
<dbReference type="InterPro" id="IPR015927">
    <property type="entry name" value="Peptidase_S24_S26A/B/C"/>
</dbReference>
<accession>A0ABV1DDB4</accession>
<keyword evidence="9" id="KW-0378">Hydrolase</keyword>
<keyword evidence="10" id="KW-1185">Reference proteome</keyword>
<reference evidence="9 10" key="1">
    <citation type="submission" date="2024-03" db="EMBL/GenBank/DDBJ databases">
        <title>Human intestinal bacterial collection.</title>
        <authorList>
            <person name="Pauvert C."/>
            <person name="Hitch T.C.A."/>
            <person name="Clavel T."/>
        </authorList>
    </citation>
    <scope>NUCLEOTIDE SEQUENCE [LARGE SCALE GENOMIC DNA]</scope>
    <source>
        <strain evidence="9 10">CLA-SR-H021</strain>
    </source>
</reference>
<protein>
    <recommendedName>
        <fullName evidence="6">Signal peptidase I</fullName>
        <ecNumber evidence="6">3.4.21.89</ecNumber>
    </recommendedName>
</protein>
<dbReference type="CDD" id="cd06530">
    <property type="entry name" value="S26_SPase_I"/>
    <property type="match status" value="1"/>
</dbReference>
<dbReference type="GO" id="GO:0009003">
    <property type="term" value="F:signal peptidase activity"/>
    <property type="evidence" value="ECO:0007669"/>
    <property type="project" value="UniProtKB-EC"/>
</dbReference>
<evidence type="ECO:0000256" key="4">
    <source>
        <dbReference type="ARBA" id="ARBA00022989"/>
    </source>
</evidence>